<gene>
    <name evidence="1" type="ORF">LCGC14_1804610</name>
</gene>
<name>A0A0F9JN94_9ZZZZ</name>
<sequence>EMKRDELVGEGTTTLDYLYVAHPWLKKLIQSKDRKIKRLESKLKTISNKKRKEI</sequence>
<comment type="caution">
    <text evidence="1">The sequence shown here is derived from an EMBL/GenBank/DDBJ whole genome shotgun (WGS) entry which is preliminary data.</text>
</comment>
<organism evidence="1">
    <name type="scientific">marine sediment metagenome</name>
    <dbReference type="NCBI Taxonomy" id="412755"/>
    <lineage>
        <taxon>unclassified sequences</taxon>
        <taxon>metagenomes</taxon>
        <taxon>ecological metagenomes</taxon>
    </lineage>
</organism>
<dbReference type="EMBL" id="LAZR01017438">
    <property type="protein sequence ID" value="KKM00428.1"/>
    <property type="molecule type" value="Genomic_DNA"/>
</dbReference>
<accession>A0A0F9JN94</accession>
<evidence type="ECO:0000313" key="1">
    <source>
        <dbReference type="EMBL" id="KKM00428.1"/>
    </source>
</evidence>
<feature type="non-terminal residue" evidence="1">
    <location>
        <position position="1"/>
    </location>
</feature>
<dbReference type="AlphaFoldDB" id="A0A0F9JN94"/>
<proteinExistence type="predicted"/>
<protein>
    <submittedName>
        <fullName evidence="1">Uncharacterized protein</fullName>
    </submittedName>
</protein>
<reference evidence="1" key="1">
    <citation type="journal article" date="2015" name="Nature">
        <title>Complex archaea that bridge the gap between prokaryotes and eukaryotes.</title>
        <authorList>
            <person name="Spang A."/>
            <person name="Saw J.H."/>
            <person name="Jorgensen S.L."/>
            <person name="Zaremba-Niedzwiedzka K."/>
            <person name="Martijn J."/>
            <person name="Lind A.E."/>
            <person name="van Eijk R."/>
            <person name="Schleper C."/>
            <person name="Guy L."/>
            <person name="Ettema T.J."/>
        </authorList>
    </citation>
    <scope>NUCLEOTIDE SEQUENCE</scope>
</reference>